<dbReference type="AlphaFoldDB" id="A0A833WSJ7"/>
<proteinExistence type="predicted"/>
<sequence length="188" mass="21256">MGLSTVQWLKRALEESEIGARKDYYSSIREGYRSFIAHRCSNNRPRFLEVVVYAEGGRRSFIIIPEEEGGRGWRRMREVLRELTQVVRCRVGSGGNVQRRQWREVAHAKSYKEALTPLVTFAPRNGAGGGGYDGEESQVPQGFFREKECERDVREVHCIGEGGAVVVGEFAEGSGQVVEYCQGWYEDG</sequence>
<accession>A0A833WSJ7</accession>
<dbReference type="Gramene" id="Jr16_04720_p1">
    <property type="protein sequence ID" value="cds.Jr16_04720_p1"/>
    <property type="gene ID" value="Jr16_04720"/>
</dbReference>
<gene>
    <name evidence="1" type="ORF">F2P56_035254</name>
</gene>
<evidence type="ECO:0000313" key="2">
    <source>
        <dbReference type="Proteomes" id="UP000619265"/>
    </source>
</evidence>
<name>A0A833WSJ7_JUGRE</name>
<dbReference type="Proteomes" id="UP000619265">
    <property type="component" value="Unassembled WGS sequence"/>
</dbReference>
<evidence type="ECO:0000313" key="1">
    <source>
        <dbReference type="EMBL" id="KAF5442614.1"/>
    </source>
</evidence>
<reference evidence="1" key="1">
    <citation type="submission" date="2015-10" db="EMBL/GenBank/DDBJ databases">
        <authorList>
            <person name="Martinez-Garcia P.J."/>
            <person name="Crepeau M.W."/>
            <person name="Puiu D."/>
            <person name="Gonzalez-Ibeas D."/>
            <person name="Whalen J."/>
            <person name="Stevens K."/>
            <person name="Paul R."/>
            <person name="Butterfield T."/>
            <person name="Britton M."/>
            <person name="Reagan R."/>
            <person name="Chakraborty S."/>
            <person name="Walawage S.L."/>
            <person name="Vasquez-Gross H.A."/>
            <person name="Cardeno C."/>
            <person name="Famula R."/>
            <person name="Pratt K."/>
            <person name="Kuruganti S."/>
            <person name="Aradhya M.K."/>
            <person name="Leslie C.A."/>
            <person name="Dandekar A.M."/>
            <person name="Salzberg S.L."/>
            <person name="Wegrzyn J.L."/>
            <person name="Langley C.H."/>
            <person name="Neale D.B."/>
        </authorList>
    </citation>
    <scope>NUCLEOTIDE SEQUENCE</scope>
    <source>
        <tissue evidence="1">Leaves</tissue>
    </source>
</reference>
<protein>
    <submittedName>
        <fullName evidence="1">Uncharacterized protein</fullName>
    </submittedName>
</protein>
<reference evidence="1" key="2">
    <citation type="submission" date="2020-03" db="EMBL/GenBank/DDBJ databases">
        <title>Walnut 2.0.</title>
        <authorList>
            <person name="Marrano A."/>
            <person name="Britton M."/>
            <person name="Zimin A.V."/>
            <person name="Zaini P.A."/>
            <person name="Workman R."/>
            <person name="Puiu D."/>
            <person name="Bianco L."/>
            <person name="Allen B.J."/>
            <person name="Troggio M."/>
            <person name="Leslie C.A."/>
            <person name="Timp W."/>
            <person name="Dendekar A."/>
            <person name="Salzberg S.L."/>
            <person name="Neale D.B."/>
        </authorList>
    </citation>
    <scope>NUCLEOTIDE SEQUENCE</scope>
    <source>
        <tissue evidence="1">Leaves</tissue>
    </source>
</reference>
<dbReference type="EMBL" id="LIHL02000016">
    <property type="protein sequence ID" value="KAF5442614.1"/>
    <property type="molecule type" value="Genomic_DNA"/>
</dbReference>
<organism evidence="1 2">
    <name type="scientific">Juglans regia</name>
    <name type="common">English walnut</name>
    <dbReference type="NCBI Taxonomy" id="51240"/>
    <lineage>
        <taxon>Eukaryota</taxon>
        <taxon>Viridiplantae</taxon>
        <taxon>Streptophyta</taxon>
        <taxon>Embryophyta</taxon>
        <taxon>Tracheophyta</taxon>
        <taxon>Spermatophyta</taxon>
        <taxon>Magnoliopsida</taxon>
        <taxon>eudicotyledons</taxon>
        <taxon>Gunneridae</taxon>
        <taxon>Pentapetalae</taxon>
        <taxon>rosids</taxon>
        <taxon>fabids</taxon>
        <taxon>Fagales</taxon>
        <taxon>Juglandaceae</taxon>
        <taxon>Juglans</taxon>
    </lineage>
</organism>
<comment type="caution">
    <text evidence="1">The sequence shown here is derived from an EMBL/GenBank/DDBJ whole genome shotgun (WGS) entry which is preliminary data.</text>
</comment>